<dbReference type="InParanoid" id="W4K9L5"/>
<evidence type="ECO:0000313" key="9">
    <source>
        <dbReference type="Proteomes" id="UP000030671"/>
    </source>
</evidence>
<dbReference type="SUPFAM" id="SSF52540">
    <property type="entry name" value="P-loop containing nucleoside triphosphate hydrolases"/>
    <property type="match status" value="1"/>
</dbReference>
<dbReference type="PANTHER" id="PTHR13710:SF154">
    <property type="entry name" value="RECQ HELICASE, PUTATIVE (AFU_ORTHOLOGUE AFUA_6G14720)-RELATED"/>
    <property type="match status" value="1"/>
</dbReference>
<dbReference type="GO" id="GO:0000724">
    <property type="term" value="P:double-strand break repair via homologous recombination"/>
    <property type="evidence" value="ECO:0007669"/>
    <property type="project" value="TreeGrafter"/>
</dbReference>
<dbReference type="STRING" id="747525.W4K9L5"/>
<name>W4K9L5_HETIT</name>
<dbReference type="HOGENOM" id="CLU_001103_19_4_1"/>
<dbReference type="SMART" id="SM00490">
    <property type="entry name" value="HELICc"/>
    <property type="match status" value="1"/>
</dbReference>
<dbReference type="InterPro" id="IPR014001">
    <property type="entry name" value="Helicase_ATP-bd"/>
</dbReference>
<evidence type="ECO:0000256" key="4">
    <source>
        <dbReference type="ARBA" id="ARBA00034617"/>
    </source>
</evidence>
<dbReference type="RefSeq" id="XP_009544798.1">
    <property type="nucleotide sequence ID" value="XM_009546503.1"/>
</dbReference>
<accession>W4K9L5</accession>
<evidence type="ECO:0000313" key="8">
    <source>
        <dbReference type="EMBL" id="ETW82434.1"/>
    </source>
</evidence>
<dbReference type="GeneID" id="20674077"/>
<dbReference type="Gene3D" id="3.40.50.300">
    <property type="entry name" value="P-loop containing nucleotide triphosphate hydrolases"/>
    <property type="match status" value="2"/>
</dbReference>
<keyword evidence="2" id="KW-0547">Nucleotide-binding</keyword>
<dbReference type="GO" id="GO:0043138">
    <property type="term" value="F:3'-5' DNA helicase activity"/>
    <property type="evidence" value="ECO:0007669"/>
    <property type="project" value="UniProtKB-EC"/>
</dbReference>
<dbReference type="GO" id="GO:0009378">
    <property type="term" value="F:four-way junction helicase activity"/>
    <property type="evidence" value="ECO:0007669"/>
    <property type="project" value="TreeGrafter"/>
</dbReference>
<evidence type="ECO:0000256" key="5">
    <source>
        <dbReference type="ARBA" id="ARBA00034808"/>
    </source>
</evidence>
<dbReference type="GO" id="GO:0005524">
    <property type="term" value="F:ATP binding"/>
    <property type="evidence" value="ECO:0007669"/>
    <property type="project" value="UniProtKB-KW"/>
</dbReference>
<dbReference type="Proteomes" id="UP000030671">
    <property type="component" value="Unassembled WGS sequence"/>
</dbReference>
<dbReference type="OrthoDB" id="10261556at2759"/>
<comment type="similarity">
    <text evidence="1">Belongs to the helicase family. RecQ subfamily.</text>
</comment>
<dbReference type="PROSITE" id="PS51194">
    <property type="entry name" value="HELICASE_CTER"/>
    <property type="match status" value="1"/>
</dbReference>
<proteinExistence type="inferred from homology"/>
<dbReference type="eggNOG" id="KOG0344">
    <property type="taxonomic scope" value="Eukaryota"/>
</dbReference>
<dbReference type="InterPro" id="IPR027417">
    <property type="entry name" value="P-loop_NTPase"/>
</dbReference>
<protein>
    <recommendedName>
        <fullName evidence="5">DNA 3'-5' helicase</fullName>
        <ecNumber evidence="5">5.6.2.4</ecNumber>
    </recommendedName>
</protein>
<dbReference type="InterPro" id="IPR011545">
    <property type="entry name" value="DEAD/DEAH_box_helicase_dom"/>
</dbReference>
<evidence type="ECO:0000259" key="7">
    <source>
        <dbReference type="PROSITE" id="PS51194"/>
    </source>
</evidence>
<dbReference type="InterPro" id="IPR001650">
    <property type="entry name" value="Helicase_C-like"/>
</dbReference>
<dbReference type="GO" id="GO:0003676">
    <property type="term" value="F:nucleic acid binding"/>
    <property type="evidence" value="ECO:0007669"/>
    <property type="project" value="InterPro"/>
</dbReference>
<sequence length="453" mass="50642">MSSQAVEHLSTQLRGQFAGREPCKFQVQMIQAQEERCDAICQAATGMGKTAITAGPYALEKNKGRVTFMISPLIGLQNEMAETFQEEYHVSAIAVNSAHRGYTWELMRYIIKGKYQIVLISPEMLLSRQFIDNVLCAPELASWTPFIALSASLTQRVTLNIVEKLQFTRSAHLYLNLGNNRPNMSLAPYNAVHTNEYRTEAMQQFRSGDIRILVCTDTTGMGCNIPDIDIVVQWKLPDKLSSFVQRAGRAARAPNKTGLAILLVEPNAYSIATHNPPAVHSRQNNSNARRLKPYTKSKAGTTKKASQDYARAHGHFHSGWTTAHDVIAPGGVSLTFNPQDPTEGLYLFVQATTCRRSILCKVFDNPEPNPMVVYCDIYNPTLLNQTQPGTKKRRAAREASKTAFGRPSTITTNTLRTWHDTILAHNAPDQLYLTLNYLAPNWQLWPKYGPELS</sequence>
<keyword evidence="3" id="KW-0067">ATP-binding</keyword>
<organism evidence="8 9">
    <name type="scientific">Heterobasidion irregulare (strain TC 32-1)</name>
    <dbReference type="NCBI Taxonomy" id="747525"/>
    <lineage>
        <taxon>Eukaryota</taxon>
        <taxon>Fungi</taxon>
        <taxon>Dikarya</taxon>
        <taxon>Basidiomycota</taxon>
        <taxon>Agaricomycotina</taxon>
        <taxon>Agaricomycetes</taxon>
        <taxon>Russulales</taxon>
        <taxon>Bondarzewiaceae</taxon>
        <taxon>Heterobasidion</taxon>
        <taxon>Heterobasidion annosum species complex</taxon>
    </lineage>
</organism>
<dbReference type="EC" id="5.6.2.4" evidence="5"/>
<evidence type="ECO:0000256" key="2">
    <source>
        <dbReference type="ARBA" id="ARBA00022741"/>
    </source>
</evidence>
<dbReference type="KEGG" id="hir:HETIRDRAFT_426121"/>
<dbReference type="Pfam" id="PF00271">
    <property type="entry name" value="Helicase_C"/>
    <property type="match status" value="1"/>
</dbReference>
<dbReference type="AlphaFoldDB" id="W4K9L5"/>
<comment type="catalytic activity">
    <reaction evidence="4">
        <text>Couples ATP hydrolysis with the unwinding of duplex DNA by translocating in the 3'-5' direction.</text>
        <dbReference type="EC" id="5.6.2.4"/>
    </reaction>
</comment>
<gene>
    <name evidence="8" type="ORF">HETIRDRAFT_426121</name>
</gene>
<feature type="domain" description="Helicase ATP-binding" evidence="6">
    <location>
        <begin position="30"/>
        <end position="171"/>
    </location>
</feature>
<dbReference type="GO" id="GO:0005694">
    <property type="term" value="C:chromosome"/>
    <property type="evidence" value="ECO:0007669"/>
    <property type="project" value="TreeGrafter"/>
</dbReference>
<dbReference type="SMART" id="SM00487">
    <property type="entry name" value="DEXDc"/>
    <property type="match status" value="1"/>
</dbReference>
<dbReference type="EMBL" id="KI925457">
    <property type="protein sequence ID" value="ETW82434.1"/>
    <property type="molecule type" value="Genomic_DNA"/>
</dbReference>
<dbReference type="PROSITE" id="PS51192">
    <property type="entry name" value="HELICASE_ATP_BIND_1"/>
    <property type="match status" value="1"/>
</dbReference>
<evidence type="ECO:0000259" key="6">
    <source>
        <dbReference type="PROSITE" id="PS51192"/>
    </source>
</evidence>
<reference evidence="8 9" key="1">
    <citation type="journal article" date="2012" name="New Phytol.">
        <title>Insight into trade-off between wood decay and parasitism from the genome of a fungal forest pathogen.</title>
        <authorList>
            <person name="Olson A."/>
            <person name="Aerts A."/>
            <person name="Asiegbu F."/>
            <person name="Belbahri L."/>
            <person name="Bouzid O."/>
            <person name="Broberg A."/>
            <person name="Canback B."/>
            <person name="Coutinho P.M."/>
            <person name="Cullen D."/>
            <person name="Dalman K."/>
            <person name="Deflorio G."/>
            <person name="van Diepen L.T."/>
            <person name="Dunand C."/>
            <person name="Duplessis S."/>
            <person name="Durling M."/>
            <person name="Gonthier P."/>
            <person name="Grimwood J."/>
            <person name="Fossdal C.G."/>
            <person name="Hansson D."/>
            <person name="Henrissat B."/>
            <person name="Hietala A."/>
            <person name="Himmelstrand K."/>
            <person name="Hoffmeister D."/>
            <person name="Hogberg N."/>
            <person name="James T.Y."/>
            <person name="Karlsson M."/>
            <person name="Kohler A."/>
            <person name="Kues U."/>
            <person name="Lee Y.H."/>
            <person name="Lin Y.C."/>
            <person name="Lind M."/>
            <person name="Lindquist E."/>
            <person name="Lombard V."/>
            <person name="Lucas S."/>
            <person name="Lunden K."/>
            <person name="Morin E."/>
            <person name="Murat C."/>
            <person name="Park J."/>
            <person name="Raffaello T."/>
            <person name="Rouze P."/>
            <person name="Salamov A."/>
            <person name="Schmutz J."/>
            <person name="Solheim H."/>
            <person name="Stahlberg J."/>
            <person name="Velez H."/>
            <person name="de Vries R.P."/>
            <person name="Wiebenga A."/>
            <person name="Woodward S."/>
            <person name="Yakovlev I."/>
            <person name="Garbelotto M."/>
            <person name="Martin F."/>
            <person name="Grigoriev I.V."/>
            <person name="Stenlid J."/>
        </authorList>
    </citation>
    <scope>NUCLEOTIDE SEQUENCE [LARGE SCALE GENOMIC DNA]</scope>
    <source>
        <strain evidence="8 9">TC 32-1</strain>
    </source>
</reference>
<dbReference type="Pfam" id="PF00270">
    <property type="entry name" value="DEAD"/>
    <property type="match status" value="1"/>
</dbReference>
<keyword evidence="9" id="KW-1185">Reference proteome</keyword>
<feature type="domain" description="Helicase C-terminal" evidence="7">
    <location>
        <begin position="152"/>
        <end position="310"/>
    </location>
</feature>
<evidence type="ECO:0000256" key="1">
    <source>
        <dbReference type="ARBA" id="ARBA00005446"/>
    </source>
</evidence>
<dbReference type="PANTHER" id="PTHR13710">
    <property type="entry name" value="DNA HELICASE RECQ FAMILY MEMBER"/>
    <property type="match status" value="1"/>
</dbReference>
<dbReference type="GO" id="GO:0005737">
    <property type="term" value="C:cytoplasm"/>
    <property type="evidence" value="ECO:0007669"/>
    <property type="project" value="TreeGrafter"/>
</dbReference>
<evidence type="ECO:0000256" key="3">
    <source>
        <dbReference type="ARBA" id="ARBA00022840"/>
    </source>
</evidence>